<sequence>MTAAPITQALRGQEFGVARPFVVRLHSKSAQMKPSEEELKALLASKLPDKVARLLTTSRLKYLLDNDLYSGELLQHVRPEDFAIPPFSIGLHNQLAHAFETSIEDDKCSLDELVGHPLPGAEYSGSSAKADVQQWRGTRYDKMCFLSADYQLSEDGAVACLQSTAGWRVNHVFRHHDVKYQFTIHPSRRKTDTQEQERHSRPLVEEQPEEVVLNDVPDVCLVPITGYSRQAVQTTECKHRYRLLNVHLYHIADIWNLYTDIPSSVPGDLNPNAAYNAVLAISQELGYMARRGHKTGIISTYHHTWLLRTDGLGRVWISNAIPKERRGDATHASVTEVMLYSALCNMEDKLEPYPTARAARQLPITAAESRRRRNEAARQITEHAQQQPEETSGGRGTGARFTRSGQTYSRAAPLPAGALHLTCKPGSQVFLGSLFGRAVAVRLAVGDAAQQAAQLEAEAYERLQPLQGLHVPRLLAHGFTLDGDGYFVATEFIEGVAWDWHSAAHRALDHEVLSILDKIHKQGVLHGDLHERNILITTDNQVVILDFDGAHLQAPTTELSAEQDHFALLLAMQVVVH</sequence>
<protein>
    <recommendedName>
        <fullName evidence="2">Protein kinase domain-containing protein</fullName>
    </recommendedName>
</protein>
<dbReference type="Pfam" id="PF01636">
    <property type="entry name" value="APH"/>
    <property type="match status" value="1"/>
</dbReference>
<organism evidence="3 4">
    <name type="scientific">[Myrmecia] bisecta</name>
    <dbReference type="NCBI Taxonomy" id="41462"/>
    <lineage>
        <taxon>Eukaryota</taxon>
        <taxon>Viridiplantae</taxon>
        <taxon>Chlorophyta</taxon>
        <taxon>core chlorophytes</taxon>
        <taxon>Trebouxiophyceae</taxon>
        <taxon>Trebouxiales</taxon>
        <taxon>Trebouxiaceae</taxon>
        <taxon>Myrmecia</taxon>
    </lineage>
</organism>
<dbReference type="GO" id="GO:0005524">
    <property type="term" value="F:ATP binding"/>
    <property type="evidence" value="ECO:0007669"/>
    <property type="project" value="InterPro"/>
</dbReference>
<dbReference type="PANTHER" id="PTHR37171">
    <property type="entry name" value="SERINE/THREONINE-PROTEIN KINASE YRZF-RELATED"/>
    <property type="match status" value="1"/>
</dbReference>
<dbReference type="PANTHER" id="PTHR37171:SF1">
    <property type="entry name" value="SERINE_THREONINE-PROTEIN KINASE YRZF-RELATED"/>
    <property type="match status" value="1"/>
</dbReference>
<dbReference type="InterPro" id="IPR002575">
    <property type="entry name" value="Aminoglycoside_PTrfase"/>
</dbReference>
<dbReference type="AlphaFoldDB" id="A0AAW1PBQ5"/>
<dbReference type="InterPro" id="IPR052396">
    <property type="entry name" value="Meiotic_Drive_Suppr_Kinase"/>
</dbReference>
<feature type="domain" description="Protein kinase" evidence="2">
    <location>
        <begin position="408"/>
        <end position="577"/>
    </location>
</feature>
<evidence type="ECO:0000259" key="2">
    <source>
        <dbReference type="PROSITE" id="PS50011"/>
    </source>
</evidence>
<evidence type="ECO:0000313" key="4">
    <source>
        <dbReference type="Proteomes" id="UP001489004"/>
    </source>
</evidence>
<feature type="region of interest" description="Disordered" evidence="1">
    <location>
        <begin position="365"/>
        <end position="407"/>
    </location>
</feature>
<feature type="region of interest" description="Disordered" evidence="1">
    <location>
        <begin position="185"/>
        <end position="207"/>
    </location>
</feature>
<evidence type="ECO:0000256" key="1">
    <source>
        <dbReference type="SAM" id="MobiDB-lite"/>
    </source>
</evidence>
<dbReference type="InterPro" id="IPR011009">
    <property type="entry name" value="Kinase-like_dom_sf"/>
</dbReference>
<keyword evidence="4" id="KW-1185">Reference proteome</keyword>
<proteinExistence type="predicted"/>
<dbReference type="EMBL" id="JALJOR010000015">
    <property type="protein sequence ID" value="KAK9805493.1"/>
    <property type="molecule type" value="Genomic_DNA"/>
</dbReference>
<evidence type="ECO:0000313" key="3">
    <source>
        <dbReference type="EMBL" id="KAK9805493.1"/>
    </source>
</evidence>
<dbReference type="Gene3D" id="1.10.510.10">
    <property type="entry name" value="Transferase(Phosphotransferase) domain 1"/>
    <property type="match status" value="1"/>
</dbReference>
<gene>
    <name evidence="3" type="ORF">WJX72_001306</name>
</gene>
<dbReference type="Proteomes" id="UP001489004">
    <property type="component" value="Unassembled WGS sequence"/>
</dbReference>
<comment type="caution">
    <text evidence="3">The sequence shown here is derived from an EMBL/GenBank/DDBJ whole genome shotgun (WGS) entry which is preliminary data.</text>
</comment>
<feature type="compositionally biased region" description="Basic and acidic residues" evidence="1">
    <location>
        <begin position="189"/>
        <end position="204"/>
    </location>
</feature>
<dbReference type="PROSITE" id="PS50011">
    <property type="entry name" value="PROTEIN_KINASE_DOM"/>
    <property type="match status" value="1"/>
</dbReference>
<dbReference type="GO" id="GO:0004672">
    <property type="term" value="F:protein kinase activity"/>
    <property type="evidence" value="ECO:0007669"/>
    <property type="project" value="InterPro"/>
</dbReference>
<accession>A0AAW1PBQ5</accession>
<reference evidence="3 4" key="1">
    <citation type="journal article" date="2024" name="Nat. Commun.">
        <title>Phylogenomics reveals the evolutionary origins of lichenization in chlorophyte algae.</title>
        <authorList>
            <person name="Puginier C."/>
            <person name="Libourel C."/>
            <person name="Otte J."/>
            <person name="Skaloud P."/>
            <person name="Haon M."/>
            <person name="Grisel S."/>
            <person name="Petersen M."/>
            <person name="Berrin J.G."/>
            <person name="Delaux P.M."/>
            <person name="Dal Grande F."/>
            <person name="Keller J."/>
        </authorList>
    </citation>
    <scope>NUCLEOTIDE SEQUENCE [LARGE SCALE GENOMIC DNA]</scope>
    <source>
        <strain evidence="3 4">SAG 2043</strain>
    </source>
</reference>
<dbReference type="InterPro" id="IPR000719">
    <property type="entry name" value="Prot_kinase_dom"/>
</dbReference>
<dbReference type="SUPFAM" id="SSF56112">
    <property type="entry name" value="Protein kinase-like (PK-like)"/>
    <property type="match status" value="1"/>
</dbReference>
<name>A0AAW1PBQ5_9CHLO</name>